<dbReference type="RefSeq" id="XP_045962072.1">
    <property type="nucleotide sequence ID" value="XM_046109086.1"/>
</dbReference>
<protein>
    <submittedName>
        <fullName evidence="1">Uncharacterized protein</fullName>
    </submittedName>
</protein>
<organism evidence="1 2">
    <name type="scientific">Truncatella angustata</name>
    <dbReference type="NCBI Taxonomy" id="152316"/>
    <lineage>
        <taxon>Eukaryota</taxon>
        <taxon>Fungi</taxon>
        <taxon>Dikarya</taxon>
        <taxon>Ascomycota</taxon>
        <taxon>Pezizomycotina</taxon>
        <taxon>Sordariomycetes</taxon>
        <taxon>Xylariomycetidae</taxon>
        <taxon>Amphisphaeriales</taxon>
        <taxon>Sporocadaceae</taxon>
        <taxon>Truncatella</taxon>
    </lineage>
</organism>
<reference evidence="1" key="1">
    <citation type="journal article" date="2021" name="Nat. Commun.">
        <title>Genetic determinants of endophytism in the Arabidopsis root mycobiome.</title>
        <authorList>
            <person name="Mesny F."/>
            <person name="Miyauchi S."/>
            <person name="Thiergart T."/>
            <person name="Pickel B."/>
            <person name="Atanasova L."/>
            <person name="Karlsson M."/>
            <person name="Huettel B."/>
            <person name="Barry K.W."/>
            <person name="Haridas S."/>
            <person name="Chen C."/>
            <person name="Bauer D."/>
            <person name="Andreopoulos W."/>
            <person name="Pangilinan J."/>
            <person name="LaButti K."/>
            <person name="Riley R."/>
            <person name="Lipzen A."/>
            <person name="Clum A."/>
            <person name="Drula E."/>
            <person name="Henrissat B."/>
            <person name="Kohler A."/>
            <person name="Grigoriev I.V."/>
            <person name="Martin F.M."/>
            <person name="Hacquard S."/>
        </authorList>
    </citation>
    <scope>NUCLEOTIDE SEQUENCE</scope>
    <source>
        <strain evidence="1">MPI-SDFR-AT-0073</strain>
    </source>
</reference>
<dbReference type="AlphaFoldDB" id="A0A9P8UT34"/>
<dbReference type="OrthoDB" id="5428138at2759"/>
<name>A0A9P8UT34_9PEZI</name>
<gene>
    <name evidence="1" type="ORF">BKA67DRAFT_689084</name>
</gene>
<sequence>MDHGFLNESLNQVISLTLAEPEASEVAENLPKGPYNPFRNQPEETEKDALYHFMVTGAPLSQQIPPHFGALSHPDPNSGLYRLRFIKGDGNGMRRPDEHTTQYEHHKYNQRLNPRPDRVGNYGFGMCGTLDSVRTENDMKAGALAQFPNIGGLVTSAPFKASGIRFIFKEVDQTSLIFTMFLKHPELLQSLLEELFTWLESLSHLTRTCQTTRRIVEQEFGYFATNKMDFLKCDKSPEELQALVAAGKLTRECVDDIRVPKFLHIGRVRYPTQMAPSFGGSPDVFWPPQVWSADEEGLQTHQDLFNDHGFQNIIPYTRKRSEMPFYQHCGALQKLLRTCFLHPRNFNFLTITSLDALNVTSVMAIIEGCPKLRGLCIYSCPLISLHEVREIIQAIGKTNELRIKARKPLLDLDIAPRFHQGPIDGRNGSYGVTHSDPTLYCDWNTDVGRAIGASIVSLMRQAEKASIQLCQPGKAFRLWLDKLPLDLYQAENLCVTAANFLQNEKKRWDWAHEVYCSPGDERPRAALVKRFDETVALDLLAAALARPIRHKIDYVEQHKFTCTTCNERLPGEFFRRISASRPPNSIKCEGCELGFQQQYEPGNNQLEMNRIVVNMWLDAPEKSLDWISGDSFEAKRRRDVLINEAKKLPTSETLLIRAEKLDDKRQDVVDEMYDCYDWIRKKDLDGKRKNIERKIEALRVRAGFQARPKPGLASEYDWDYRRRAYFWTGQLESGNVQNNGPYENVTLLTLKKHFTMLH</sequence>
<comment type="caution">
    <text evidence="1">The sequence shown here is derived from an EMBL/GenBank/DDBJ whole genome shotgun (WGS) entry which is preliminary data.</text>
</comment>
<evidence type="ECO:0000313" key="1">
    <source>
        <dbReference type="EMBL" id="KAH6657838.1"/>
    </source>
</evidence>
<dbReference type="Proteomes" id="UP000758603">
    <property type="component" value="Unassembled WGS sequence"/>
</dbReference>
<evidence type="ECO:0000313" key="2">
    <source>
        <dbReference type="Proteomes" id="UP000758603"/>
    </source>
</evidence>
<proteinExistence type="predicted"/>
<accession>A0A9P8UT34</accession>
<dbReference type="EMBL" id="JAGPXC010000002">
    <property type="protein sequence ID" value="KAH6657838.1"/>
    <property type="molecule type" value="Genomic_DNA"/>
</dbReference>
<dbReference type="GeneID" id="70137977"/>
<keyword evidence="2" id="KW-1185">Reference proteome</keyword>